<dbReference type="Proteomes" id="UP001327225">
    <property type="component" value="Chromosome"/>
</dbReference>
<organism evidence="2 3">
    <name type="scientific">Nocardioides bizhenqiangii</name>
    <dbReference type="NCBI Taxonomy" id="3095076"/>
    <lineage>
        <taxon>Bacteria</taxon>
        <taxon>Bacillati</taxon>
        <taxon>Actinomycetota</taxon>
        <taxon>Actinomycetes</taxon>
        <taxon>Propionibacteriales</taxon>
        <taxon>Nocardioidaceae</taxon>
        <taxon>Nocardioides</taxon>
    </lineage>
</organism>
<keyword evidence="1" id="KW-1133">Transmembrane helix</keyword>
<feature type="transmembrane region" description="Helical" evidence="1">
    <location>
        <begin position="32"/>
        <end position="52"/>
    </location>
</feature>
<dbReference type="RefSeq" id="WP_322938394.1">
    <property type="nucleotide sequence ID" value="NZ_CP141059.1"/>
</dbReference>
<sequence length="250" mass="25550">MGEAFVWGLVASTSLVIGALFAFWFHISLRAIGLIMGFGAGVLISAVSFDLIEEAAETSLGSGWVAAGVFAGCLVFFGGDRLIDRLGGGGRKDATGGEDATDGEEEGGSALPIVLGTVLDGIPESMVIGLTIYEGGAVGAAYLAAVFLSNLPESISATTGLLKGGWKKSRLLWMWIGIAVISGLSSLTGYAVFQDSSDDTVAFVLAFAAGAILTMLANTMMPEAFKHGGKLAGVITTLGFVVAYSIHALA</sequence>
<reference evidence="3" key="1">
    <citation type="submission" date="2023-12" db="EMBL/GenBank/DDBJ databases">
        <title>Novel species in genus Nocardioides.</title>
        <authorList>
            <person name="Zhou H."/>
        </authorList>
    </citation>
    <scope>NUCLEOTIDE SEQUENCE [LARGE SCALE GENOMIC DNA]</scope>
    <source>
        <strain evidence="3">HM61</strain>
    </source>
</reference>
<feature type="transmembrane region" description="Helical" evidence="1">
    <location>
        <begin position="200"/>
        <end position="219"/>
    </location>
</feature>
<feature type="transmembrane region" description="Helical" evidence="1">
    <location>
        <begin position="6"/>
        <end position="25"/>
    </location>
</feature>
<keyword evidence="1" id="KW-0812">Transmembrane</keyword>
<proteinExistence type="predicted"/>
<feature type="transmembrane region" description="Helical" evidence="1">
    <location>
        <begin position="231"/>
        <end position="249"/>
    </location>
</feature>
<keyword evidence="3" id="KW-1185">Reference proteome</keyword>
<gene>
    <name evidence="2" type="ORF">SHK19_08530</name>
</gene>
<feature type="transmembrane region" description="Helical" evidence="1">
    <location>
        <begin position="171"/>
        <end position="194"/>
    </location>
</feature>
<dbReference type="EMBL" id="CP141059">
    <property type="protein sequence ID" value="WQQ28266.1"/>
    <property type="molecule type" value="Genomic_DNA"/>
</dbReference>
<name>A0ABZ0ZX01_9ACTN</name>
<feature type="transmembrane region" description="Helical" evidence="1">
    <location>
        <begin position="64"/>
        <end position="83"/>
    </location>
</feature>
<protein>
    <submittedName>
        <fullName evidence="2">ZIP family zinc transporter</fullName>
    </submittedName>
</protein>
<keyword evidence="1" id="KW-0472">Membrane</keyword>
<evidence type="ECO:0000313" key="2">
    <source>
        <dbReference type="EMBL" id="WQQ28266.1"/>
    </source>
</evidence>
<evidence type="ECO:0000256" key="1">
    <source>
        <dbReference type="SAM" id="Phobius"/>
    </source>
</evidence>
<evidence type="ECO:0000313" key="3">
    <source>
        <dbReference type="Proteomes" id="UP001327225"/>
    </source>
</evidence>
<accession>A0ABZ0ZX01</accession>